<proteinExistence type="inferred from homology"/>
<evidence type="ECO:0000256" key="3">
    <source>
        <dbReference type="ARBA" id="ARBA00022964"/>
    </source>
</evidence>
<dbReference type="AlphaFoldDB" id="A0AAD9PB52"/>
<dbReference type="GO" id="GO:0046872">
    <property type="term" value="F:metal ion binding"/>
    <property type="evidence" value="ECO:0007669"/>
    <property type="project" value="UniProtKB-KW"/>
</dbReference>
<evidence type="ECO:0000313" key="9">
    <source>
        <dbReference type="Proteomes" id="UP001209878"/>
    </source>
</evidence>
<accession>A0AAD9PB52</accession>
<dbReference type="EMBL" id="JAODUO010000052">
    <property type="protein sequence ID" value="KAK2191525.1"/>
    <property type="molecule type" value="Genomic_DNA"/>
</dbReference>
<evidence type="ECO:0000256" key="1">
    <source>
        <dbReference type="ARBA" id="ARBA00005896"/>
    </source>
</evidence>
<evidence type="ECO:0000256" key="2">
    <source>
        <dbReference type="ARBA" id="ARBA00022723"/>
    </source>
</evidence>
<comment type="caution">
    <text evidence="8">The sequence shown here is derived from an EMBL/GenBank/DDBJ whole genome shotgun (WGS) entry which is preliminary data.</text>
</comment>
<feature type="region of interest" description="Disordered" evidence="6">
    <location>
        <begin position="150"/>
        <end position="175"/>
    </location>
</feature>
<dbReference type="Pfam" id="PF02668">
    <property type="entry name" value="TauD"/>
    <property type="match status" value="1"/>
</dbReference>
<dbReference type="InterPro" id="IPR003819">
    <property type="entry name" value="TauD/TfdA-like"/>
</dbReference>
<sequence length="175" mass="20208">MNNCVKYVYAPLRELIEGLPEAQQQRWERLWMVSDARLDRIHPVIYSHPVTGEKTLCFHLGMTEAFVWDYGTPVARRTDQRETIAILREIHHEFVKDNGAIQYSHKWTEGDFIISDNLSVGHEATEDTQLPRSQVGLRVLHRTTIRGTVPPAKNYDVPVPREPMPLPGAKRKDEL</sequence>
<protein>
    <recommendedName>
        <fullName evidence="7">TauD/TfdA-like domain-containing protein</fullName>
    </recommendedName>
</protein>
<dbReference type="PANTHER" id="PTHR43779:SF3">
    <property type="entry name" value="(3R)-3-[(CARBOXYMETHYL)AMINO]FATTY ACID OXYGENASE_DECARBOXYLASE"/>
    <property type="match status" value="1"/>
</dbReference>
<keyword evidence="4" id="KW-0560">Oxidoreductase</keyword>
<keyword evidence="9" id="KW-1185">Reference proteome</keyword>
<gene>
    <name evidence="8" type="ORF">NP493_49g10042</name>
</gene>
<evidence type="ECO:0000256" key="4">
    <source>
        <dbReference type="ARBA" id="ARBA00023002"/>
    </source>
</evidence>
<dbReference type="InterPro" id="IPR051178">
    <property type="entry name" value="TfdA_dioxygenase"/>
</dbReference>
<evidence type="ECO:0000256" key="6">
    <source>
        <dbReference type="SAM" id="MobiDB-lite"/>
    </source>
</evidence>
<evidence type="ECO:0000259" key="7">
    <source>
        <dbReference type="Pfam" id="PF02668"/>
    </source>
</evidence>
<feature type="domain" description="TauD/TfdA-like" evidence="7">
    <location>
        <begin position="14"/>
        <end position="131"/>
    </location>
</feature>
<organism evidence="8 9">
    <name type="scientific">Ridgeia piscesae</name>
    <name type="common">Tubeworm</name>
    <dbReference type="NCBI Taxonomy" id="27915"/>
    <lineage>
        <taxon>Eukaryota</taxon>
        <taxon>Metazoa</taxon>
        <taxon>Spiralia</taxon>
        <taxon>Lophotrochozoa</taxon>
        <taxon>Annelida</taxon>
        <taxon>Polychaeta</taxon>
        <taxon>Sedentaria</taxon>
        <taxon>Canalipalpata</taxon>
        <taxon>Sabellida</taxon>
        <taxon>Siboglinidae</taxon>
        <taxon>Ridgeia</taxon>
    </lineage>
</organism>
<keyword evidence="5" id="KW-0408">Iron</keyword>
<name>A0AAD9PB52_RIDPI</name>
<dbReference type="Gene3D" id="3.60.130.10">
    <property type="entry name" value="Clavaminate synthase-like"/>
    <property type="match status" value="1"/>
</dbReference>
<keyword evidence="3" id="KW-0223">Dioxygenase</keyword>
<comment type="similarity">
    <text evidence="1">Belongs to the TfdA dioxygenase family.</text>
</comment>
<evidence type="ECO:0000256" key="5">
    <source>
        <dbReference type="ARBA" id="ARBA00023004"/>
    </source>
</evidence>
<dbReference type="InterPro" id="IPR042098">
    <property type="entry name" value="TauD-like_sf"/>
</dbReference>
<reference evidence="8" key="1">
    <citation type="journal article" date="2023" name="Mol. Biol. Evol.">
        <title>Third-Generation Sequencing Reveals the Adaptive Role of the Epigenome in Three Deep-Sea Polychaetes.</title>
        <authorList>
            <person name="Perez M."/>
            <person name="Aroh O."/>
            <person name="Sun Y."/>
            <person name="Lan Y."/>
            <person name="Juniper S.K."/>
            <person name="Young C.R."/>
            <person name="Angers B."/>
            <person name="Qian P.Y."/>
        </authorList>
    </citation>
    <scope>NUCLEOTIDE SEQUENCE</scope>
    <source>
        <tissue evidence="8">Vestimentum</tissue>
    </source>
</reference>
<dbReference type="GO" id="GO:0051213">
    <property type="term" value="F:dioxygenase activity"/>
    <property type="evidence" value="ECO:0007669"/>
    <property type="project" value="UniProtKB-KW"/>
</dbReference>
<dbReference type="SUPFAM" id="SSF51197">
    <property type="entry name" value="Clavaminate synthase-like"/>
    <property type="match status" value="1"/>
</dbReference>
<dbReference type="Proteomes" id="UP001209878">
    <property type="component" value="Unassembled WGS sequence"/>
</dbReference>
<dbReference type="PANTHER" id="PTHR43779">
    <property type="entry name" value="DIOXYGENASE RV0097-RELATED"/>
    <property type="match status" value="1"/>
</dbReference>
<keyword evidence="2" id="KW-0479">Metal-binding</keyword>
<evidence type="ECO:0000313" key="8">
    <source>
        <dbReference type="EMBL" id="KAK2191525.1"/>
    </source>
</evidence>